<dbReference type="InterPro" id="IPR000871">
    <property type="entry name" value="Beta-lactam_class-A"/>
</dbReference>
<dbReference type="AlphaFoldDB" id="J9B505"/>
<dbReference type="GO" id="GO:0008800">
    <property type="term" value="F:beta-lactamase activity"/>
    <property type="evidence" value="ECO:0007669"/>
    <property type="project" value="InterPro"/>
</dbReference>
<organism evidence="2 3">
    <name type="scientific">Bacillus cereus HuA2-1</name>
    <dbReference type="NCBI Taxonomy" id="1053201"/>
    <lineage>
        <taxon>Bacteria</taxon>
        <taxon>Bacillati</taxon>
        <taxon>Bacillota</taxon>
        <taxon>Bacilli</taxon>
        <taxon>Bacillales</taxon>
        <taxon>Bacillaceae</taxon>
        <taxon>Bacillus</taxon>
        <taxon>Bacillus cereus group</taxon>
    </lineage>
</organism>
<comment type="caution">
    <text evidence="2">The sequence shown here is derived from an EMBL/GenBank/DDBJ whole genome shotgun (WGS) entry which is preliminary data.</text>
</comment>
<dbReference type="Gene3D" id="3.40.710.10">
    <property type="entry name" value="DD-peptidase/beta-lactamase superfamily"/>
    <property type="match status" value="1"/>
</dbReference>
<evidence type="ECO:0000313" key="3">
    <source>
        <dbReference type="Proteomes" id="UP000004136"/>
    </source>
</evidence>
<dbReference type="InterPro" id="IPR012338">
    <property type="entry name" value="Beta-lactam/transpept-like"/>
</dbReference>
<feature type="domain" description="Beta-lactamase class A catalytic" evidence="1">
    <location>
        <begin position="27"/>
        <end position="153"/>
    </location>
</feature>
<accession>J9B505</accession>
<protein>
    <recommendedName>
        <fullName evidence="1">Beta-lactamase class A catalytic domain-containing protein</fullName>
    </recommendedName>
</protein>
<dbReference type="PANTHER" id="PTHR35333">
    <property type="entry name" value="BETA-LACTAMASE"/>
    <property type="match status" value="1"/>
</dbReference>
<dbReference type="GO" id="GO:0046677">
    <property type="term" value="P:response to antibiotic"/>
    <property type="evidence" value="ECO:0007669"/>
    <property type="project" value="InterPro"/>
</dbReference>
<dbReference type="EMBL" id="AHDV01000065">
    <property type="protein sequence ID" value="EJV73789.1"/>
    <property type="molecule type" value="Genomic_DNA"/>
</dbReference>
<dbReference type="SUPFAM" id="SSF56601">
    <property type="entry name" value="beta-lactamase/transpeptidase-like"/>
    <property type="match status" value="1"/>
</dbReference>
<evidence type="ECO:0000259" key="1">
    <source>
        <dbReference type="Pfam" id="PF13354"/>
    </source>
</evidence>
<name>J9B505_BACCE</name>
<dbReference type="PANTHER" id="PTHR35333:SF3">
    <property type="entry name" value="BETA-LACTAMASE-TYPE TRANSPEPTIDASE FOLD CONTAINING PROTEIN"/>
    <property type="match status" value="1"/>
</dbReference>
<evidence type="ECO:0000313" key="2">
    <source>
        <dbReference type="EMBL" id="EJV73789.1"/>
    </source>
</evidence>
<proteinExistence type="predicted"/>
<sequence>MNGLFMHPSTVKGLVTRVLLLQYPIKKLDEVITYTKDDLVEYSPSAEKHVDTGMTLREIAEATIRYSDNTAGNILDGPKGFEKALKQIGNKVTMAACLEPALNEAIPRDIHDTSTAKTFATDLKAFTVRDALQTDKCKIPTDWMRGNVTEHLMTLPSFVHRIENRLSLQFCPAKIEKMIYMIMS</sequence>
<dbReference type="GO" id="GO:0030655">
    <property type="term" value="P:beta-lactam antibiotic catabolic process"/>
    <property type="evidence" value="ECO:0007669"/>
    <property type="project" value="InterPro"/>
</dbReference>
<dbReference type="PATRIC" id="fig|1053201.3.peg.6403"/>
<dbReference type="PRINTS" id="PR00118">
    <property type="entry name" value="BLACTAMASEA"/>
</dbReference>
<dbReference type="HOGENOM" id="CLU_031960_7_0_9"/>
<dbReference type="InterPro" id="IPR045155">
    <property type="entry name" value="Beta-lactam_cat"/>
</dbReference>
<dbReference type="Pfam" id="PF13354">
    <property type="entry name" value="Beta-lactamase2"/>
    <property type="match status" value="1"/>
</dbReference>
<gene>
    <name evidence="2" type="ORF">IG3_06248</name>
</gene>
<reference evidence="2 3" key="1">
    <citation type="submission" date="2012-04" db="EMBL/GenBank/DDBJ databases">
        <title>The Genome Sequence of Bacillus cereus HuA2-1.</title>
        <authorList>
            <consortium name="The Broad Institute Genome Sequencing Platform"/>
            <consortium name="The Broad Institute Genome Sequencing Center for Infectious Disease"/>
            <person name="Feldgarden M."/>
            <person name="Van der Auwera G.A."/>
            <person name="Mahillon J."/>
            <person name="Duprez V."/>
            <person name="Timmery S."/>
            <person name="Mattelet C."/>
            <person name="Dierick K."/>
            <person name="Sun M."/>
            <person name="Yu Z."/>
            <person name="Zhu L."/>
            <person name="Hu X."/>
            <person name="Shank E.B."/>
            <person name="Swiecicka I."/>
            <person name="Hansen B.M."/>
            <person name="Andrup L."/>
            <person name="Young S.K."/>
            <person name="Zeng Q."/>
            <person name="Gargeya S."/>
            <person name="Fitzgerald M."/>
            <person name="Haas B."/>
            <person name="Abouelleil A."/>
            <person name="Alvarado L."/>
            <person name="Arachchi H.M."/>
            <person name="Berlin A."/>
            <person name="Chapman S.B."/>
            <person name="Goldberg J."/>
            <person name="Griggs A."/>
            <person name="Gujja S."/>
            <person name="Hansen M."/>
            <person name="Howarth C."/>
            <person name="Imamovic A."/>
            <person name="Larimer J."/>
            <person name="McCowen C."/>
            <person name="Montmayeur A."/>
            <person name="Murphy C."/>
            <person name="Neiman D."/>
            <person name="Pearson M."/>
            <person name="Priest M."/>
            <person name="Roberts A."/>
            <person name="Saif S."/>
            <person name="Shea T."/>
            <person name="Sisk P."/>
            <person name="Sykes S."/>
            <person name="Wortman J."/>
            <person name="Nusbaum C."/>
            <person name="Birren B."/>
        </authorList>
    </citation>
    <scope>NUCLEOTIDE SEQUENCE [LARGE SCALE GENOMIC DNA]</scope>
    <source>
        <strain evidence="2 3">HuA2-1</strain>
    </source>
</reference>
<dbReference type="Proteomes" id="UP000004136">
    <property type="component" value="Unassembled WGS sequence"/>
</dbReference>